<dbReference type="KEGG" id="bvo:Pan97_10670"/>
<protein>
    <recommendedName>
        <fullName evidence="3">HNH nuclease domain-containing protein</fullName>
    </recommendedName>
</protein>
<dbReference type="OrthoDB" id="241004at2"/>
<sequence>MRYIDPTQIELNLPSDWFDVVSKAVEYVDEKVSEAKQDCLAKKLTPVESEKVIRTARSKAINAKSQVWSDVGKHLRKISNDKCWYCEADQSRSDMPVDHFRPKNSVVECGGKHPGYWWLAFEWSNYRLACTFCNSRRVFSDSEGGKHDHFPLLDEGKRAYKKGGEIDESPTLLDPCDVDDVDCLTYIDTGQAWEKELDESTDEFKRANTSIKLYHLNHPKTIRERKLIAIETRDRVQRIAEILETKKGDRTQQQTKDLKRLTAELISFIRHTQAFCSAARVYLSNYRKLPFVDSILQKA</sequence>
<name>A0A518C4A3_9BACT</name>
<dbReference type="EMBL" id="CP036289">
    <property type="protein sequence ID" value="QDU74063.1"/>
    <property type="molecule type" value="Genomic_DNA"/>
</dbReference>
<evidence type="ECO:0000313" key="1">
    <source>
        <dbReference type="EMBL" id="QDU74063.1"/>
    </source>
</evidence>
<evidence type="ECO:0008006" key="3">
    <source>
        <dbReference type="Google" id="ProtNLM"/>
    </source>
</evidence>
<dbReference type="InterPro" id="IPR003615">
    <property type="entry name" value="HNH_nuc"/>
</dbReference>
<proteinExistence type="predicted"/>
<accession>A0A518C4A3</accession>
<dbReference type="AlphaFoldDB" id="A0A518C4A3"/>
<dbReference type="RefSeq" id="WP_144971066.1">
    <property type="nucleotide sequence ID" value="NZ_CP036289.1"/>
</dbReference>
<dbReference type="Proteomes" id="UP000318626">
    <property type="component" value="Chromosome"/>
</dbReference>
<organism evidence="1 2">
    <name type="scientific">Bremerella volcania</name>
    <dbReference type="NCBI Taxonomy" id="2527984"/>
    <lineage>
        <taxon>Bacteria</taxon>
        <taxon>Pseudomonadati</taxon>
        <taxon>Planctomycetota</taxon>
        <taxon>Planctomycetia</taxon>
        <taxon>Pirellulales</taxon>
        <taxon>Pirellulaceae</taxon>
        <taxon>Bremerella</taxon>
    </lineage>
</organism>
<dbReference type="Gene3D" id="1.10.30.50">
    <property type="match status" value="1"/>
</dbReference>
<evidence type="ECO:0000313" key="2">
    <source>
        <dbReference type="Proteomes" id="UP000318626"/>
    </source>
</evidence>
<dbReference type="CDD" id="cd00085">
    <property type="entry name" value="HNHc"/>
    <property type="match status" value="1"/>
</dbReference>
<keyword evidence="2" id="KW-1185">Reference proteome</keyword>
<gene>
    <name evidence="1" type="ORF">Pan97_10670</name>
</gene>
<reference evidence="2" key="1">
    <citation type="submission" date="2019-02" db="EMBL/GenBank/DDBJ databases">
        <title>Deep-cultivation of Planctomycetes and their phenomic and genomic characterization uncovers novel biology.</title>
        <authorList>
            <person name="Wiegand S."/>
            <person name="Jogler M."/>
            <person name="Boedeker C."/>
            <person name="Pinto D."/>
            <person name="Vollmers J."/>
            <person name="Rivas-Marin E."/>
            <person name="Kohn T."/>
            <person name="Peeters S.H."/>
            <person name="Heuer A."/>
            <person name="Rast P."/>
            <person name="Oberbeckmann S."/>
            <person name="Bunk B."/>
            <person name="Jeske O."/>
            <person name="Meyerdierks A."/>
            <person name="Storesund J.E."/>
            <person name="Kallscheuer N."/>
            <person name="Luecker S."/>
            <person name="Lage O.M."/>
            <person name="Pohl T."/>
            <person name="Merkel B.J."/>
            <person name="Hornburger P."/>
            <person name="Mueller R.-W."/>
            <person name="Bruemmer F."/>
            <person name="Labrenz M."/>
            <person name="Spormann A.M."/>
            <person name="Op den Camp H."/>
            <person name="Overmann J."/>
            <person name="Amann R."/>
            <person name="Jetten M.S.M."/>
            <person name="Mascher T."/>
            <person name="Medema M.H."/>
            <person name="Devos D.P."/>
            <person name="Kaster A.-K."/>
            <person name="Ovreas L."/>
            <person name="Rohde M."/>
            <person name="Galperin M.Y."/>
            <person name="Jogler C."/>
        </authorList>
    </citation>
    <scope>NUCLEOTIDE SEQUENCE [LARGE SCALE GENOMIC DNA]</scope>
    <source>
        <strain evidence="2">Pan97</strain>
    </source>
</reference>